<dbReference type="EMBL" id="LUKF01000016">
    <property type="protein sequence ID" value="KYG62166.1"/>
    <property type="molecule type" value="Genomic_DNA"/>
</dbReference>
<dbReference type="Gene3D" id="2.60.120.10">
    <property type="entry name" value="Jelly Rolls"/>
    <property type="match status" value="2"/>
</dbReference>
<dbReference type="InterPro" id="IPR003829">
    <property type="entry name" value="Pirin_N_dom"/>
</dbReference>
<accession>A0A150WGN8</accession>
<dbReference type="InterPro" id="IPR011051">
    <property type="entry name" value="RmlC_Cupin_sf"/>
</dbReference>
<evidence type="ECO:0000256" key="2">
    <source>
        <dbReference type="PIRSR" id="PIRSR006232-1"/>
    </source>
</evidence>
<gene>
    <name evidence="6" type="ORF">AZI85_08190</name>
</gene>
<dbReference type="Pfam" id="PF17954">
    <property type="entry name" value="Pirin_C_2"/>
    <property type="match status" value="1"/>
</dbReference>
<evidence type="ECO:0000259" key="4">
    <source>
        <dbReference type="Pfam" id="PF02678"/>
    </source>
</evidence>
<dbReference type="InterPro" id="IPR012093">
    <property type="entry name" value="Pirin"/>
</dbReference>
<dbReference type="PANTHER" id="PTHR43212">
    <property type="entry name" value="QUERCETIN 2,3-DIOXYGENASE"/>
    <property type="match status" value="1"/>
</dbReference>
<comment type="cofactor">
    <cofactor evidence="2">
        <name>Fe cation</name>
        <dbReference type="ChEBI" id="CHEBI:24875"/>
    </cofactor>
    <text evidence="2">Binds 1 Fe cation per subunit.</text>
</comment>
<organism evidence="6 7">
    <name type="scientific">Bdellovibrio bacteriovorus</name>
    <dbReference type="NCBI Taxonomy" id="959"/>
    <lineage>
        <taxon>Bacteria</taxon>
        <taxon>Pseudomonadati</taxon>
        <taxon>Bdellovibrionota</taxon>
        <taxon>Bdellovibrionia</taxon>
        <taxon>Bdellovibrionales</taxon>
        <taxon>Pseudobdellovibrionaceae</taxon>
        <taxon>Bdellovibrio</taxon>
    </lineage>
</organism>
<keyword evidence="2" id="KW-0408">Iron</keyword>
<feature type="domain" description="Quercetin 2,3-dioxygenase C-terminal cupin" evidence="5">
    <location>
        <begin position="147"/>
        <end position="232"/>
    </location>
</feature>
<dbReference type="GO" id="GO:0046872">
    <property type="term" value="F:metal ion binding"/>
    <property type="evidence" value="ECO:0007669"/>
    <property type="project" value="UniProtKB-KW"/>
</dbReference>
<evidence type="ECO:0000256" key="3">
    <source>
        <dbReference type="RuleBase" id="RU003457"/>
    </source>
</evidence>
<name>A0A150WGN8_BDEBC</name>
<sequence>MMYLRKSEDRGYAEFGGWLKSRHSFSFSEYYDPQFMGFRDIRVINQDWIAKSAGFPAHPHKDMEIITYVLKGKVAHKDSLGNVGEIKAGEIQTMHAGTGIRHSEYNPSDSEELQLFQIWILPDVVGAKPGYTQQSFTREQKLNQLKLLVSKDGRGDSQKINQDVDLYAAIFEPGVEQQVSLRPGRGAYVQLAEGELVVNGTILKSGDALAIENETMLNIKANKETEFLFFDLR</sequence>
<evidence type="ECO:0000259" key="5">
    <source>
        <dbReference type="Pfam" id="PF17954"/>
    </source>
</evidence>
<dbReference type="AlphaFoldDB" id="A0A150WGN8"/>
<feature type="domain" description="Pirin N-terminal" evidence="4">
    <location>
        <begin position="15"/>
        <end position="120"/>
    </location>
</feature>
<protein>
    <submittedName>
        <fullName evidence="6">Quercetin 2,3-dioxygenase</fullName>
    </submittedName>
</protein>
<comment type="similarity">
    <text evidence="1 3">Belongs to the pirin family.</text>
</comment>
<keyword evidence="6" id="KW-0223">Dioxygenase</keyword>
<keyword evidence="6" id="KW-0560">Oxidoreductase</keyword>
<dbReference type="Pfam" id="PF02678">
    <property type="entry name" value="Pirin"/>
    <property type="match status" value="1"/>
</dbReference>
<keyword evidence="2" id="KW-0479">Metal-binding</keyword>
<dbReference type="CDD" id="cd02910">
    <property type="entry name" value="cupin_Yhhw_N"/>
    <property type="match status" value="1"/>
</dbReference>
<dbReference type="InterPro" id="IPR041602">
    <property type="entry name" value="Quercetinase_C"/>
</dbReference>
<feature type="binding site" evidence="2">
    <location>
        <position position="102"/>
    </location>
    <ligand>
        <name>Fe cation</name>
        <dbReference type="ChEBI" id="CHEBI:24875"/>
    </ligand>
</feature>
<dbReference type="PANTHER" id="PTHR43212:SF3">
    <property type="entry name" value="QUERCETIN 2,3-DIOXYGENASE"/>
    <property type="match status" value="1"/>
</dbReference>
<feature type="binding site" evidence="2">
    <location>
        <position position="60"/>
    </location>
    <ligand>
        <name>Fe cation</name>
        <dbReference type="ChEBI" id="CHEBI:24875"/>
    </ligand>
</feature>
<evidence type="ECO:0000256" key="1">
    <source>
        <dbReference type="ARBA" id="ARBA00008416"/>
    </source>
</evidence>
<dbReference type="RefSeq" id="WP_063244273.1">
    <property type="nucleotide sequence ID" value="NZ_CP168967.1"/>
</dbReference>
<dbReference type="CDD" id="cd20311">
    <property type="entry name" value="cupin_Yhhw_C"/>
    <property type="match status" value="1"/>
</dbReference>
<comment type="caution">
    <text evidence="6">The sequence shown here is derived from an EMBL/GenBank/DDBJ whole genome shotgun (WGS) entry which is preliminary data.</text>
</comment>
<feature type="binding site" evidence="2">
    <location>
        <position position="58"/>
    </location>
    <ligand>
        <name>Fe cation</name>
        <dbReference type="ChEBI" id="CHEBI:24875"/>
    </ligand>
</feature>
<dbReference type="InterPro" id="IPR014710">
    <property type="entry name" value="RmlC-like_jellyroll"/>
</dbReference>
<feature type="binding site" evidence="2">
    <location>
        <position position="104"/>
    </location>
    <ligand>
        <name>Fe cation</name>
        <dbReference type="ChEBI" id="CHEBI:24875"/>
    </ligand>
</feature>
<evidence type="ECO:0000313" key="7">
    <source>
        <dbReference type="Proteomes" id="UP000075391"/>
    </source>
</evidence>
<dbReference type="GO" id="GO:0051213">
    <property type="term" value="F:dioxygenase activity"/>
    <property type="evidence" value="ECO:0007669"/>
    <property type="project" value="UniProtKB-KW"/>
</dbReference>
<evidence type="ECO:0000313" key="6">
    <source>
        <dbReference type="EMBL" id="KYG62166.1"/>
    </source>
</evidence>
<reference evidence="6 7" key="1">
    <citation type="submission" date="2016-03" db="EMBL/GenBank/DDBJ databases">
        <authorList>
            <person name="Ploux O."/>
        </authorList>
    </citation>
    <scope>NUCLEOTIDE SEQUENCE [LARGE SCALE GENOMIC DNA]</scope>
    <source>
        <strain evidence="6 7">BER2</strain>
    </source>
</reference>
<dbReference type="Proteomes" id="UP000075391">
    <property type="component" value="Unassembled WGS sequence"/>
</dbReference>
<dbReference type="OrthoDB" id="5290707at2"/>
<proteinExistence type="inferred from homology"/>
<dbReference type="SUPFAM" id="SSF51182">
    <property type="entry name" value="RmlC-like cupins"/>
    <property type="match status" value="1"/>
</dbReference>
<dbReference type="PIRSF" id="PIRSF006232">
    <property type="entry name" value="Pirin"/>
    <property type="match status" value="1"/>
</dbReference>